<evidence type="ECO:0000256" key="1">
    <source>
        <dbReference type="SAM" id="MobiDB-lite"/>
    </source>
</evidence>
<feature type="region of interest" description="Disordered" evidence="1">
    <location>
        <begin position="1"/>
        <end position="33"/>
    </location>
</feature>
<accession>A0ABQ9Y1K0</accession>
<keyword evidence="3" id="KW-1185">Reference proteome</keyword>
<name>A0ABQ9Y1K0_9EUKA</name>
<organism evidence="2 3">
    <name type="scientific">Blattamonas nauphoetae</name>
    <dbReference type="NCBI Taxonomy" id="2049346"/>
    <lineage>
        <taxon>Eukaryota</taxon>
        <taxon>Metamonada</taxon>
        <taxon>Preaxostyla</taxon>
        <taxon>Oxymonadida</taxon>
        <taxon>Blattamonas</taxon>
    </lineage>
</organism>
<evidence type="ECO:0000313" key="2">
    <source>
        <dbReference type="EMBL" id="KAK2957534.1"/>
    </source>
</evidence>
<sequence>MGAAEEARSSTPQEGNYEEQQTSYHHDSTAGGTEAMSRKLEGLLGDFLGRKRADNIGHAMHFLRHIPLNVCLRRRETSKEHGQCGRTYQSTAHARTPTTLPQIIKLEDGPNWRTSISLLIDNGEWELKIRSSENTFSNGMLGFLRPPLPESATQHGCGFHDNGIGGALNL</sequence>
<feature type="compositionally biased region" description="Polar residues" evidence="1">
    <location>
        <begin position="9"/>
        <end position="23"/>
    </location>
</feature>
<dbReference type="EMBL" id="JARBJD010000045">
    <property type="protein sequence ID" value="KAK2957534.1"/>
    <property type="molecule type" value="Genomic_DNA"/>
</dbReference>
<protein>
    <submittedName>
        <fullName evidence="2">Uncharacterized protein</fullName>
    </submittedName>
</protein>
<dbReference type="Proteomes" id="UP001281761">
    <property type="component" value="Unassembled WGS sequence"/>
</dbReference>
<gene>
    <name evidence="2" type="ORF">BLNAU_7433</name>
</gene>
<evidence type="ECO:0000313" key="3">
    <source>
        <dbReference type="Proteomes" id="UP001281761"/>
    </source>
</evidence>
<reference evidence="2 3" key="1">
    <citation type="journal article" date="2022" name="bioRxiv">
        <title>Genomics of Preaxostyla Flagellates Illuminates Evolutionary Transitions and the Path Towards Mitochondrial Loss.</title>
        <authorList>
            <person name="Novak L.V.F."/>
            <person name="Treitli S.C."/>
            <person name="Pyrih J."/>
            <person name="Halakuc P."/>
            <person name="Pipaliya S.V."/>
            <person name="Vacek V."/>
            <person name="Brzon O."/>
            <person name="Soukal P."/>
            <person name="Eme L."/>
            <person name="Dacks J.B."/>
            <person name="Karnkowska A."/>
            <person name="Elias M."/>
            <person name="Hampl V."/>
        </authorList>
    </citation>
    <scope>NUCLEOTIDE SEQUENCE [LARGE SCALE GENOMIC DNA]</scope>
    <source>
        <strain evidence="2">NAU3</strain>
        <tissue evidence="2">Gut</tissue>
    </source>
</reference>
<comment type="caution">
    <text evidence="2">The sequence shown here is derived from an EMBL/GenBank/DDBJ whole genome shotgun (WGS) entry which is preliminary data.</text>
</comment>
<proteinExistence type="predicted"/>